<evidence type="ECO:0000256" key="3">
    <source>
        <dbReference type="ARBA" id="ARBA00023016"/>
    </source>
</evidence>
<sequence>MKARTQSILKSAVEEFIHTGKPVTSEHLFRAFDFGIKPAMIRWELNNLTGDNFFFQEHPSGGRFPTNKAYRCYVEWMQEEAQEARTSFLRLAHTLLGRTPRTLVDEVADYLGVFSVGYAPQADYVYESGLDELVGELDLEDRGELLVVMRDISLLPERLMAQRAWWSEEVWPQVFVGQNPLTKSTHLSVIVGKVAHNGKPLLISAVGPTRMDYEKSLRLFRALCQ</sequence>
<gene>
    <name evidence="5" type="ORF">COX26_01745</name>
</gene>
<dbReference type="Proteomes" id="UP000228812">
    <property type="component" value="Unassembled WGS sequence"/>
</dbReference>
<dbReference type="InterPro" id="IPR036388">
    <property type="entry name" value="WH-like_DNA-bd_sf"/>
</dbReference>
<proteinExistence type="predicted"/>
<dbReference type="GO" id="GO:0045892">
    <property type="term" value="P:negative regulation of DNA-templated transcription"/>
    <property type="evidence" value="ECO:0007669"/>
    <property type="project" value="TreeGrafter"/>
</dbReference>
<dbReference type="GO" id="GO:0003677">
    <property type="term" value="F:DNA binding"/>
    <property type="evidence" value="ECO:0007669"/>
    <property type="project" value="InterPro"/>
</dbReference>
<dbReference type="Gene3D" id="1.10.10.10">
    <property type="entry name" value="Winged helix-like DNA-binding domain superfamily/Winged helix DNA-binding domain"/>
    <property type="match status" value="1"/>
</dbReference>
<dbReference type="InterPro" id="IPR029016">
    <property type="entry name" value="GAF-like_dom_sf"/>
</dbReference>
<dbReference type="Gene3D" id="3.30.450.40">
    <property type="match status" value="1"/>
</dbReference>
<protein>
    <submittedName>
        <fullName evidence="5">Uncharacterized protein</fullName>
    </submittedName>
</protein>
<comment type="caution">
    <text evidence="5">The sequence shown here is derived from an EMBL/GenBank/DDBJ whole genome shotgun (WGS) entry which is preliminary data.</text>
</comment>
<keyword evidence="4" id="KW-0804">Transcription</keyword>
<dbReference type="PANTHER" id="PTHR34824:SF1">
    <property type="entry name" value="HEAT-INDUCIBLE TRANSCRIPTION REPRESSOR HRCA"/>
    <property type="match status" value="1"/>
</dbReference>
<evidence type="ECO:0000256" key="4">
    <source>
        <dbReference type="ARBA" id="ARBA00023163"/>
    </source>
</evidence>
<dbReference type="SUPFAM" id="SSF46785">
    <property type="entry name" value="Winged helix' DNA-binding domain"/>
    <property type="match status" value="1"/>
</dbReference>
<evidence type="ECO:0000256" key="2">
    <source>
        <dbReference type="ARBA" id="ARBA00023015"/>
    </source>
</evidence>
<evidence type="ECO:0000313" key="5">
    <source>
        <dbReference type="EMBL" id="PIP29878.1"/>
    </source>
</evidence>
<dbReference type="InterPro" id="IPR036390">
    <property type="entry name" value="WH_DNA-bd_sf"/>
</dbReference>
<keyword evidence="2" id="KW-0805">Transcription regulation</keyword>
<evidence type="ECO:0000256" key="1">
    <source>
        <dbReference type="ARBA" id="ARBA00022491"/>
    </source>
</evidence>
<organism evidence="5 6">
    <name type="scientific">Candidatus Jorgensenbacteria bacterium CG23_combo_of_CG06-09_8_20_14_all_54_14</name>
    <dbReference type="NCBI Taxonomy" id="1974595"/>
    <lineage>
        <taxon>Bacteria</taxon>
        <taxon>Candidatus Joergenseniibacteriota</taxon>
    </lineage>
</organism>
<dbReference type="AlphaFoldDB" id="A0A2G9ZC02"/>
<dbReference type="InterPro" id="IPR002571">
    <property type="entry name" value="HrcA"/>
</dbReference>
<name>A0A2G9ZC02_9BACT</name>
<keyword evidence="3" id="KW-0346">Stress response</keyword>
<dbReference type="EMBL" id="PCRZ01000030">
    <property type="protein sequence ID" value="PIP29878.1"/>
    <property type="molecule type" value="Genomic_DNA"/>
</dbReference>
<reference evidence="5 6" key="1">
    <citation type="submission" date="2017-09" db="EMBL/GenBank/DDBJ databases">
        <title>Depth-based differentiation of microbial function through sediment-hosted aquifers and enrichment of novel symbionts in the deep terrestrial subsurface.</title>
        <authorList>
            <person name="Probst A.J."/>
            <person name="Ladd B."/>
            <person name="Jarett J.K."/>
            <person name="Geller-Mcgrath D.E."/>
            <person name="Sieber C.M."/>
            <person name="Emerson J.B."/>
            <person name="Anantharaman K."/>
            <person name="Thomas B.C."/>
            <person name="Malmstrom R."/>
            <person name="Stieglmeier M."/>
            <person name="Klingl A."/>
            <person name="Woyke T."/>
            <person name="Ryan C.M."/>
            <person name="Banfield J.F."/>
        </authorList>
    </citation>
    <scope>NUCLEOTIDE SEQUENCE [LARGE SCALE GENOMIC DNA]</scope>
    <source>
        <strain evidence="5">CG23_combo_of_CG06-09_8_20_14_all_54_14</strain>
    </source>
</reference>
<accession>A0A2G9ZC02</accession>
<evidence type="ECO:0000313" key="6">
    <source>
        <dbReference type="Proteomes" id="UP000228812"/>
    </source>
</evidence>
<keyword evidence="1" id="KW-0678">Repressor</keyword>
<dbReference type="PANTHER" id="PTHR34824">
    <property type="entry name" value="HEAT-INDUCIBLE TRANSCRIPTION REPRESSOR HRCA"/>
    <property type="match status" value="1"/>
</dbReference>